<protein>
    <submittedName>
        <fullName evidence="3">MFS transporter</fullName>
    </submittedName>
</protein>
<feature type="transmembrane region" description="Helical" evidence="2">
    <location>
        <begin position="245"/>
        <end position="266"/>
    </location>
</feature>
<keyword evidence="2" id="KW-1133">Transmembrane helix</keyword>
<organism evidence="3 4">
    <name type="scientific">Sulfuracidifex metallicus DSM 6482 = JCM 9184</name>
    <dbReference type="NCBI Taxonomy" id="523847"/>
    <lineage>
        <taxon>Archaea</taxon>
        <taxon>Thermoproteota</taxon>
        <taxon>Thermoprotei</taxon>
        <taxon>Sulfolobales</taxon>
        <taxon>Sulfolobaceae</taxon>
        <taxon>Sulfuracidifex</taxon>
    </lineage>
</organism>
<feature type="transmembrane region" description="Helical" evidence="2">
    <location>
        <begin position="337"/>
        <end position="356"/>
    </location>
</feature>
<feature type="transmembrane region" description="Helical" evidence="2">
    <location>
        <begin position="68"/>
        <end position="95"/>
    </location>
</feature>
<dbReference type="GO" id="GO:0022857">
    <property type="term" value="F:transmembrane transporter activity"/>
    <property type="evidence" value="ECO:0007669"/>
    <property type="project" value="InterPro"/>
</dbReference>
<dbReference type="SUPFAM" id="SSF103473">
    <property type="entry name" value="MFS general substrate transporter"/>
    <property type="match status" value="1"/>
</dbReference>
<keyword evidence="2" id="KW-0812">Transmembrane</keyword>
<reference evidence="3 4" key="1">
    <citation type="submission" date="2019-10" db="EMBL/GenBank/DDBJ databases">
        <title>Sequencing and Assembly of Multiple Reported Metal-Biooxidizing Members of the Extremely Thermoacidophilic Archaeal Family Sulfolobaceae.</title>
        <authorList>
            <person name="Counts J.A."/>
            <person name="Kelly R.M."/>
        </authorList>
    </citation>
    <scope>NUCLEOTIDE SEQUENCE [LARGE SCALE GENOMIC DNA]</scope>
    <source>
        <strain evidence="3 4">DSM 6482</strain>
    </source>
</reference>
<proteinExistence type="predicted"/>
<dbReference type="InterPro" id="IPR011701">
    <property type="entry name" value="MFS"/>
</dbReference>
<keyword evidence="2" id="KW-0472">Membrane</keyword>
<feature type="transmembrane region" description="Helical" evidence="2">
    <location>
        <begin position="309"/>
        <end position="331"/>
    </location>
</feature>
<dbReference type="RefSeq" id="WP_156016874.1">
    <property type="nucleotide sequence ID" value="NZ_WGGD01000005.1"/>
</dbReference>
<feature type="transmembrane region" description="Helical" evidence="2">
    <location>
        <begin position="272"/>
        <end position="297"/>
    </location>
</feature>
<dbReference type="InterPro" id="IPR036259">
    <property type="entry name" value="MFS_trans_sf"/>
</dbReference>
<dbReference type="Proteomes" id="UP000470772">
    <property type="component" value="Unassembled WGS sequence"/>
</dbReference>
<feature type="transmembrane region" description="Helical" evidence="2">
    <location>
        <begin position="145"/>
        <end position="162"/>
    </location>
</feature>
<dbReference type="Gene3D" id="1.20.1250.20">
    <property type="entry name" value="MFS general substrate transporter like domains"/>
    <property type="match status" value="1"/>
</dbReference>
<evidence type="ECO:0000313" key="4">
    <source>
        <dbReference type="Proteomes" id="UP000470772"/>
    </source>
</evidence>
<feature type="transmembrane region" description="Helical" evidence="2">
    <location>
        <begin position="183"/>
        <end position="204"/>
    </location>
</feature>
<feature type="transmembrane region" description="Helical" evidence="2">
    <location>
        <begin position="32"/>
        <end position="56"/>
    </location>
</feature>
<comment type="caution">
    <text evidence="3">The sequence shown here is derived from an EMBL/GenBank/DDBJ whole genome shotgun (WGS) entry which is preliminary data.</text>
</comment>
<accession>A0A6A9QW70</accession>
<evidence type="ECO:0000256" key="2">
    <source>
        <dbReference type="SAM" id="Phobius"/>
    </source>
</evidence>
<feature type="compositionally biased region" description="Basic and acidic residues" evidence="1">
    <location>
        <begin position="370"/>
        <end position="379"/>
    </location>
</feature>
<keyword evidence="4" id="KW-1185">Reference proteome</keyword>
<sequence length="379" mass="41726">MKKFIGQFFITAALTEISLVYPVHFYALYHSMLLLGLITALYNGLNGIGSYLWGFVLDNMKLRKELSIGLSIMGIASGITYSVNGLIGYSIIGFISSLDAPLYSLILLETLTEEELVKGNSILSEISLAGNIAGSILASVFPNPLMVTGLFLLSLISNLTFVPKYDGKTNANRKEMFNDIKNLYYPVISYFAFNLSAELFFTVYVPLNYSMGNPEYVVFLSYTILYIVDEFMYSKVVNFVKGKEVRYIYFSIFGRALISLSLALLVETQLKIGLGIMGFFMAYGPIFPLYSTAFFSVVVKGLKRNRATILGLLNAAEDVASIIGGLVLGLAETLSGAYMMSFYALAVAMFSFSAYLSSKGLQSKPASPQKKKEYTQASS</sequence>
<dbReference type="AlphaFoldDB" id="A0A6A9QW70"/>
<dbReference type="Pfam" id="PF07690">
    <property type="entry name" value="MFS_1"/>
    <property type="match status" value="1"/>
</dbReference>
<gene>
    <name evidence="3" type="ORF">GC250_07570</name>
</gene>
<feature type="region of interest" description="Disordered" evidence="1">
    <location>
        <begin position="360"/>
        <end position="379"/>
    </location>
</feature>
<dbReference type="EMBL" id="WGGD01000005">
    <property type="protein sequence ID" value="MUN29292.1"/>
    <property type="molecule type" value="Genomic_DNA"/>
</dbReference>
<name>A0A6A9QW70_SULME</name>
<evidence type="ECO:0000313" key="3">
    <source>
        <dbReference type="EMBL" id="MUN29292.1"/>
    </source>
</evidence>
<evidence type="ECO:0000256" key="1">
    <source>
        <dbReference type="SAM" id="MobiDB-lite"/>
    </source>
</evidence>
<feature type="transmembrane region" description="Helical" evidence="2">
    <location>
        <begin position="216"/>
        <end position="233"/>
    </location>
</feature>